<dbReference type="InterPro" id="IPR056884">
    <property type="entry name" value="NPHP3-like_N"/>
</dbReference>
<dbReference type="STRING" id="398673.A0A2P4Z8K6"/>
<dbReference type="Proteomes" id="UP000054821">
    <property type="component" value="Unassembled WGS sequence"/>
</dbReference>
<keyword evidence="4" id="KW-1185">Reference proteome</keyword>
<evidence type="ECO:0000256" key="1">
    <source>
        <dbReference type="ARBA" id="ARBA00022737"/>
    </source>
</evidence>
<reference evidence="3 4" key="1">
    <citation type="journal article" date="2016" name="Genome Announc.">
        <title>Draft Whole-Genome Sequence of Trichoderma gamsii T6085, a Promising Biocontrol Agent of Fusarium Head Blight on Wheat.</title>
        <authorList>
            <person name="Baroncelli R."/>
            <person name="Zapparata A."/>
            <person name="Piaggeschi G."/>
            <person name="Sarrocco S."/>
            <person name="Vannacci G."/>
        </authorList>
    </citation>
    <scope>NUCLEOTIDE SEQUENCE [LARGE SCALE GENOMIC DNA]</scope>
    <source>
        <strain evidence="3 4">T6085</strain>
    </source>
</reference>
<evidence type="ECO:0000259" key="2">
    <source>
        <dbReference type="Pfam" id="PF24883"/>
    </source>
</evidence>
<name>A0A2P4Z8K6_9HYPO</name>
<keyword evidence="1" id="KW-0677">Repeat</keyword>
<dbReference type="GeneID" id="29989670"/>
<sequence>MGPAVPISHSIDGNIAGKDATILQGDVRYNSPNILDHSDFRQWRDDERSRLLWIKGDPGKGKTMLLCGIVNELSPQMRLEDQKANTLPS</sequence>
<evidence type="ECO:0000313" key="3">
    <source>
        <dbReference type="EMBL" id="PON20625.1"/>
    </source>
</evidence>
<feature type="domain" description="Nephrocystin 3-like N-terminal" evidence="2">
    <location>
        <begin position="34"/>
        <end position="76"/>
    </location>
</feature>
<accession>A0A2P4Z8K6</accession>
<dbReference type="AlphaFoldDB" id="A0A2P4Z8K6"/>
<organism evidence="3 4">
    <name type="scientific">Trichoderma gamsii</name>
    <dbReference type="NCBI Taxonomy" id="398673"/>
    <lineage>
        <taxon>Eukaryota</taxon>
        <taxon>Fungi</taxon>
        <taxon>Dikarya</taxon>
        <taxon>Ascomycota</taxon>
        <taxon>Pezizomycotina</taxon>
        <taxon>Sordariomycetes</taxon>
        <taxon>Hypocreomycetidae</taxon>
        <taxon>Hypocreales</taxon>
        <taxon>Hypocreaceae</taxon>
        <taxon>Trichoderma</taxon>
    </lineage>
</organism>
<comment type="caution">
    <text evidence="3">The sequence shown here is derived from an EMBL/GenBank/DDBJ whole genome shotgun (WGS) entry which is preliminary data.</text>
</comment>
<evidence type="ECO:0000313" key="4">
    <source>
        <dbReference type="Proteomes" id="UP000054821"/>
    </source>
</evidence>
<proteinExistence type="predicted"/>
<dbReference type="EMBL" id="JPDN02000064">
    <property type="protein sequence ID" value="PON20625.1"/>
    <property type="molecule type" value="Genomic_DNA"/>
</dbReference>
<dbReference type="Pfam" id="PF24883">
    <property type="entry name" value="NPHP3_N"/>
    <property type="match status" value="1"/>
</dbReference>
<dbReference type="RefSeq" id="XP_018657190.1">
    <property type="nucleotide sequence ID" value="XM_018809587.1"/>
</dbReference>
<protein>
    <recommendedName>
        <fullName evidence="2">Nephrocystin 3-like N-terminal domain-containing protein</fullName>
    </recommendedName>
</protein>
<gene>
    <name evidence="3" type="ORF">TGAM01_v210499</name>
</gene>